<protein>
    <recommendedName>
        <fullName evidence="10">Mitochondrial ribosomal protein L41</fullName>
    </recommendedName>
</protein>
<reference evidence="8 9" key="1">
    <citation type="journal article" date="2022" name="Nat. Ecol. Evol.">
        <title>A masculinizing supergene underlies an exaggerated male reproductive morph in a spider.</title>
        <authorList>
            <person name="Hendrickx F."/>
            <person name="De Corte Z."/>
            <person name="Sonet G."/>
            <person name="Van Belleghem S.M."/>
            <person name="Kostlbacher S."/>
            <person name="Vangestel C."/>
        </authorList>
    </citation>
    <scope>NUCLEOTIDE SEQUENCE [LARGE SCALE GENOMIC DNA]</scope>
    <source>
        <strain evidence="8">W744_W776</strain>
    </source>
</reference>
<evidence type="ECO:0000256" key="1">
    <source>
        <dbReference type="ARBA" id="ARBA00004173"/>
    </source>
</evidence>
<keyword evidence="9" id="KW-1185">Reference proteome</keyword>
<sequence>MASRCFFKNNFVLFKCTRSFIYQVTKRDISTSSTLCGKRNFRKFLYHTRGTPLDHEYYKENPQLVDLRGMRPAGYYEGKKFVHVPEMIPELVVPDLTGFTLKPYVSYRAADIEQEKFTPEHLYHATYAKKLTKDFKEGKLDADGNPLEPSEQEKMDAEEAFRRARKTGSDFFG</sequence>
<feature type="region of interest" description="Disordered" evidence="7">
    <location>
        <begin position="138"/>
        <end position="160"/>
    </location>
</feature>
<dbReference type="Proteomes" id="UP000827092">
    <property type="component" value="Unassembled WGS sequence"/>
</dbReference>
<proteinExistence type="inferred from homology"/>
<keyword evidence="3" id="KW-0809">Transit peptide</keyword>
<comment type="similarity">
    <text evidence="2">Belongs to the mitochondrion-specific ribosomal protein mL41 family.</text>
</comment>
<dbReference type="Pfam" id="PF09809">
    <property type="entry name" value="MRP-L27"/>
    <property type="match status" value="1"/>
</dbReference>
<comment type="subcellular location">
    <subcellularLocation>
        <location evidence="1">Mitochondrion</location>
    </subcellularLocation>
</comment>
<dbReference type="GO" id="GO:0003735">
    <property type="term" value="F:structural constituent of ribosome"/>
    <property type="evidence" value="ECO:0007669"/>
    <property type="project" value="InterPro"/>
</dbReference>
<dbReference type="EMBL" id="JAFNEN010000366">
    <property type="protein sequence ID" value="KAG8184663.1"/>
    <property type="molecule type" value="Genomic_DNA"/>
</dbReference>
<name>A0AAV6ULV0_9ARAC</name>
<keyword evidence="5" id="KW-0496">Mitochondrion</keyword>
<feature type="compositionally biased region" description="Basic and acidic residues" evidence="7">
    <location>
        <begin position="151"/>
        <end position="160"/>
    </location>
</feature>
<dbReference type="GO" id="GO:0005762">
    <property type="term" value="C:mitochondrial large ribosomal subunit"/>
    <property type="evidence" value="ECO:0007669"/>
    <property type="project" value="InterPro"/>
</dbReference>
<evidence type="ECO:0000256" key="2">
    <source>
        <dbReference type="ARBA" id="ARBA00010152"/>
    </source>
</evidence>
<dbReference type="PANTHER" id="PTHR21338:SF0">
    <property type="entry name" value="LARGE RIBOSOMAL SUBUNIT PROTEIN ML41"/>
    <property type="match status" value="1"/>
</dbReference>
<evidence type="ECO:0000256" key="4">
    <source>
        <dbReference type="ARBA" id="ARBA00022980"/>
    </source>
</evidence>
<gene>
    <name evidence="8" type="ORF">JTE90_012148</name>
</gene>
<dbReference type="GO" id="GO:0006412">
    <property type="term" value="P:translation"/>
    <property type="evidence" value="ECO:0007669"/>
    <property type="project" value="TreeGrafter"/>
</dbReference>
<evidence type="ECO:0000256" key="5">
    <source>
        <dbReference type="ARBA" id="ARBA00023128"/>
    </source>
</evidence>
<dbReference type="InterPro" id="IPR019189">
    <property type="entry name" value="Ribosomal_mL41"/>
</dbReference>
<evidence type="ECO:0000256" key="7">
    <source>
        <dbReference type="SAM" id="MobiDB-lite"/>
    </source>
</evidence>
<evidence type="ECO:0008006" key="10">
    <source>
        <dbReference type="Google" id="ProtNLM"/>
    </source>
</evidence>
<organism evidence="8 9">
    <name type="scientific">Oedothorax gibbosus</name>
    <dbReference type="NCBI Taxonomy" id="931172"/>
    <lineage>
        <taxon>Eukaryota</taxon>
        <taxon>Metazoa</taxon>
        <taxon>Ecdysozoa</taxon>
        <taxon>Arthropoda</taxon>
        <taxon>Chelicerata</taxon>
        <taxon>Arachnida</taxon>
        <taxon>Araneae</taxon>
        <taxon>Araneomorphae</taxon>
        <taxon>Entelegynae</taxon>
        <taxon>Araneoidea</taxon>
        <taxon>Linyphiidae</taxon>
        <taxon>Erigoninae</taxon>
        <taxon>Oedothorax</taxon>
    </lineage>
</organism>
<accession>A0AAV6ULV0</accession>
<dbReference type="AlphaFoldDB" id="A0AAV6ULV0"/>
<evidence type="ECO:0000256" key="6">
    <source>
        <dbReference type="ARBA" id="ARBA00023274"/>
    </source>
</evidence>
<dbReference type="PANTHER" id="PTHR21338">
    <property type="entry name" value="MITOCHONDRIAL RIBOSOMAL PROTEIN L41"/>
    <property type="match status" value="1"/>
</dbReference>
<keyword evidence="4" id="KW-0689">Ribosomal protein</keyword>
<evidence type="ECO:0000313" key="8">
    <source>
        <dbReference type="EMBL" id="KAG8184663.1"/>
    </source>
</evidence>
<evidence type="ECO:0000313" key="9">
    <source>
        <dbReference type="Proteomes" id="UP000827092"/>
    </source>
</evidence>
<keyword evidence="6" id="KW-0687">Ribonucleoprotein</keyword>
<evidence type="ECO:0000256" key="3">
    <source>
        <dbReference type="ARBA" id="ARBA00022946"/>
    </source>
</evidence>
<comment type="caution">
    <text evidence="8">The sequence shown here is derived from an EMBL/GenBank/DDBJ whole genome shotgun (WGS) entry which is preliminary data.</text>
</comment>